<evidence type="ECO:0000313" key="1">
    <source>
        <dbReference type="EMBL" id="QJX00872.1"/>
    </source>
</evidence>
<dbReference type="AlphaFoldDB" id="A0A6M5Z5N6"/>
<organism evidence="1 2">
    <name type="scientific">Frigoriglobus tundricola</name>
    <dbReference type="NCBI Taxonomy" id="2774151"/>
    <lineage>
        <taxon>Bacteria</taxon>
        <taxon>Pseudomonadati</taxon>
        <taxon>Planctomycetota</taxon>
        <taxon>Planctomycetia</taxon>
        <taxon>Gemmatales</taxon>
        <taxon>Gemmataceae</taxon>
        <taxon>Frigoriglobus</taxon>
    </lineage>
</organism>
<name>A0A6M5Z5N6_9BACT</name>
<protein>
    <submittedName>
        <fullName evidence="1">Uncharacterized protein</fullName>
    </submittedName>
</protein>
<sequence length="47" mass="5331">MLISRGRFSYGSKVAILPFPCWPERVVRRPEPGEPNYGLCLPKLSGR</sequence>
<dbReference type="EMBL" id="CP053452">
    <property type="protein sequence ID" value="QJX00872.1"/>
    <property type="molecule type" value="Genomic_DNA"/>
</dbReference>
<dbReference type="Proteomes" id="UP000503447">
    <property type="component" value="Chromosome"/>
</dbReference>
<keyword evidence="2" id="KW-1185">Reference proteome</keyword>
<evidence type="ECO:0000313" key="2">
    <source>
        <dbReference type="Proteomes" id="UP000503447"/>
    </source>
</evidence>
<proteinExistence type="predicted"/>
<gene>
    <name evidence="1" type="ORF">FTUN_8510</name>
</gene>
<reference evidence="2" key="1">
    <citation type="submission" date="2020-05" db="EMBL/GenBank/DDBJ databases">
        <title>Frigoriglobus tundricola gen. nov., sp. nov., a psychrotolerant cellulolytic planctomycete of the family Gemmataceae with two divergent copies of 16S rRNA gene.</title>
        <authorList>
            <person name="Kulichevskaya I.S."/>
            <person name="Ivanova A.A."/>
            <person name="Naumoff D.G."/>
            <person name="Beletsky A.V."/>
            <person name="Rijpstra W.I.C."/>
            <person name="Sinninghe Damste J.S."/>
            <person name="Mardanov A.V."/>
            <person name="Ravin N.V."/>
            <person name="Dedysh S.N."/>
        </authorList>
    </citation>
    <scope>NUCLEOTIDE SEQUENCE [LARGE SCALE GENOMIC DNA]</scope>
    <source>
        <strain evidence="2">PL17</strain>
    </source>
</reference>
<dbReference type="KEGG" id="ftj:FTUN_8510"/>
<accession>A0A6M5Z5N6</accession>